<evidence type="ECO:0000313" key="2">
    <source>
        <dbReference type="EMBL" id="EBS7984963.1"/>
    </source>
</evidence>
<dbReference type="EMBL" id="AAGWQQ010000146">
    <property type="protein sequence ID" value="EBS7984963.1"/>
    <property type="molecule type" value="Genomic_DNA"/>
</dbReference>
<accession>A0A5V0QF24</accession>
<name>A0A5V0QF24_SALER</name>
<evidence type="ECO:0000256" key="1">
    <source>
        <dbReference type="SAM" id="MobiDB-lite"/>
    </source>
</evidence>
<feature type="compositionally biased region" description="Polar residues" evidence="1">
    <location>
        <begin position="9"/>
        <end position="25"/>
    </location>
</feature>
<proteinExistence type="predicted"/>
<organism evidence="2">
    <name type="scientific">Salmonella enterica</name>
    <name type="common">Salmonella choleraesuis</name>
    <dbReference type="NCBI Taxonomy" id="28901"/>
    <lineage>
        <taxon>Bacteria</taxon>
        <taxon>Pseudomonadati</taxon>
        <taxon>Pseudomonadota</taxon>
        <taxon>Gammaproteobacteria</taxon>
        <taxon>Enterobacterales</taxon>
        <taxon>Enterobacteriaceae</taxon>
        <taxon>Salmonella</taxon>
    </lineage>
</organism>
<feature type="region of interest" description="Disordered" evidence="1">
    <location>
        <begin position="1"/>
        <end position="25"/>
    </location>
</feature>
<dbReference type="AlphaFoldDB" id="A0A5V0QF24"/>
<protein>
    <submittedName>
        <fullName evidence="2">Type IV secretion system protein VirB5</fullName>
    </submittedName>
</protein>
<feature type="non-terminal residue" evidence="2">
    <location>
        <position position="1"/>
    </location>
</feature>
<reference evidence="2" key="1">
    <citation type="submission" date="2018-07" db="EMBL/GenBank/DDBJ databases">
        <authorList>
            <consortium name="PulseNet: The National Subtyping Network for Foodborne Disease Surveillance"/>
            <person name="Tarr C.L."/>
            <person name="Trees E."/>
            <person name="Katz L.S."/>
            <person name="Carleton-Romer H.A."/>
            <person name="Stroika S."/>
            <person name="Kucerova Z."/>
            <person name="Roache K.F."/>
            <person name="Sabol A.L."/>
            <person name="Besser J."/>
            <person name="Gerner-Smidt P."/>
        </authorList>
    </citation>
    <scope>NUCLEOTIDE SEQUENCE</scope>
    <source>
        <strain evidence="2">PNUSAS015592</strain>
    </source>
</reference>
<comment type="caution">
    <text evidence="2">The sequence shown here is derived from an EMBL/GenBank/DDBJ whole genome shotgun (WGS) entry which is preliminary data.</text>
</comment>
<sequence>ALEAERVKQWNQQQLNAPTADLNNL</sequence>
<gene>
    <name evidence="2" type="ORF">CEJ09_24775</name>
</gene>